<dbReference type="EMBL" id="JYDL01000011">
    <property type="protein sequence ID" value="KRX25700.1"/>
    <property type="molecule type" value="Genomic_DNA"/>
</dbReference>
<evidence type="ECO:0000313" key="2">
    <source>
        <dbReference type="Proteomes" id="UP000054630"/>
    </source>
</evidence>
<dbReference type="OrthoDB" id="5918856at2759"/>
<proteinExistence type="predicted"/>
<organism evidence="1 2">
    <name type="scientific">Trichinella nelsoni</name>
    <dbReference type="NCBI Taxonomy" id="6336"/>
    <lineage>
        <taxon>Eukaryota</taxon>
        <taxon>Metazoa</taxon>
        <taxon>Ecdysozoa</taxon>
        <taxon>Nematoda</taxon>
        <taxon>Enoplea</taxon>
        <taxon>Dorylaimia</taxon>
        <taxon>Trichinellida</taxon>
        <taxon>Trichinellidae</taxon>
        <taxon>Trichinella</taxon>
    </lineage>
</organism>
<protein>
    <recommendedName>
        <fullName evidence="3">FLYWCH-type domain-containing protein</fullName>
    </recommendedName>
</protein>
<dbReference type="Proteomes" id="UP000054630">
    <property type="component" value="Unassembled WGS sequence"/>
</dbReference>
<name>A0A0V0SG69_9BILA</name>
<dbReference type="STRING" id="6336.A0A0V0SG69"/>
<reference evidence="1 2" key="1">
    <citation type="submission" date="2015-01" db="EMBL/GenBank/DDBJ databases">
        <title>Evolution of Trichinella species and genotypes.</title>
        <authorList>
            <person name="Korhonen P.K."/>
            <person name="Edoardo P."/>
            <person name="Giuseppe L.R."/>
            <person name="Gasser R.B."/>
        </authorList>
    </citation>
    <scope>NUCLEOTIDE SEQUENCE [LARGE SCALE GENOMIC DNA]</scope>
    <source>
        <strain evidence="1">ISS37</strain>
    </source>
</reference>
<dbReference type="AlphaFoldDB" id="A0A0V0SG69"/>
<gene>
    <name evidence="1" type="ORF">T07_12633</name>
</gene>
<keyword evidence="2" id="KW-1185">Reference proteome</keyword>
<comment type="caution">
    <text evidence="1">The sequence shown here is derived from an EMBL/GenBank/DDBJ whole genome shotgun (WGS) entry which is preliminary data.</text>
</comment>
<accession>A0A0V0SG69</accession>
<evidence type="ECO:0008006" key="3">
    <source>
        <dbReference type="Google" id="ProtNLM"/>
    </source>
</evidence>
<sequence length="393" mass="44816">MAYNLHLVSNERGRVYNLKRTIMEGKQWVCRRTEKVCRGSIHTKLDVDAVLFSAPHADDCTPDSDILYKMEKKNSLKRRATEELKTIPQIYHEEASSASADLETAGQFPTYKSKTGTKISKTFANSPAAGDSTPMTKAGRCFLLYNYVYNSILIFFTEENLSILSEHSVWSMDGTFKIVPEWYQQMFIIHAAAFGVVLQPQTVICDFETALIPALHGTFPGVHIQVLRKVTDLGMRISYIHEAATEKKVNMLLAAAFLPLHDIPAAVELLGRDATGSVAVLFNYFRVEWMPFDRLPLWIVYNVNIHTNNDLEGWHFKMNRFAGKRHFGFYELLQLLIDEQGRVTANDLHITNKKYEQLQQRITALTAEYDGGTRTMQLFLRAVAYLVPEAENY</sequence>
<evidence type="ECO:0000313" key="1">
    <source>
        <dbReference type="EMBL" id="KRX25700.1"/>
    </source>
</evidence>